<comment type="caution">
    <text evidence="1">The sequence shown here is derived from an EMBL/GenBank/DDBJ whole genome shotgun (WGS) entry which is preliminary data.</text>
</comment>
<gene>
    <name evidence="1" type="ORF">DSO57_1019476</name>
</gene>
<name>A0ACC2T3U8_9FUNG</name>
<keyword evidence="2" id="KW-1185">Reference proteome</keyword>
<organism evidence="1 2">
    <name type="scientific">Entomophthora muscae</name>
    <dbReference type="NCBI Taxonomy" id="34485"/>
    <lineage>
        <taxon>Eukaryota</taxon>
        <taxon>Fungi</taxon>
        <taxon>Fungi incertae sedis</taxon>
        <taxon>Zoopagomycota</taxon>
        <taxon>Entomophthoromycotina</taxon>
        <taxon>Entomophthoromycetes</taxon>
        <taxon>Entomophthorales</taxon>
        <taxon>Entomophthoraceae</taxon>
        <taxon>Entomophthora</taxon>
    </lineage>
</organism>
<dbReference type="EMBL" id="QTSX02003638">
    <property type="protein sequence ID" value="KAJ9069338.1"/>
    <property type="molecule type" value="Genomic_DNA"/>
</dbReference>
<accession>A0ACC2T3U8</accession>
<evidence type="ECO:0000313" key="1">
    <source>
        <dbReference type="EMBL" id="KAJ9069338.1"/>
    </source>
</evidence>
<protein>
    <submittedName>
        <fullName evidence="1">Uncharacterized protein</fullName>
    </submittedName>
</protein>
<sequence length="333" mass="37180">MICTRKGCGKTFDPNNNASDACTFHPGVPVFHEGLKGWGCCSKKVDDFDQFLKIPGCATGPHSDVKVEEVKPVSEVVQEEIQPTSSKDDLETYHMKSVHDALPLSTPKILTKEEKQKKKEEEESFEISKVDDETVSISKGSLCKRRGCGYKFVSDEISRKEGKESACAFHPGAPVFHEGSKGWTCCKRKVLEFDEFLKIKGCKGAKHIFAEKLNKKPLEKEAQDCRFDWYQSQTHIILSIFAKKGDKTASQINFSKDQLSVSIAFMENKIFQRTFDLSQVIIPEESTFEILSTKVEVSLKKGNGVAWAALEKTDKISTWTTFGSGDSPLTPST</sequence>
<evidence type="ECO:0000313" key="2">
    <source>
        <dbReference type="Proteomes" id="UP001165960"/>
    </source>
</evidence>
<reference evidence="1" key="1">
    <citation type="submission" date="2022-04" db="EMBL/GenBank/DDBJ databases">
        <title>Genome of the entomopathogenic fungus Entomophthora muscae.</title>
        <authorList>
            <person name="Elya C."/>
            <person name="Lovett B.R."/>
            <person name="Lee E."/>
            <person name="Macias A.M."/>
            <person name="Hajek A.E."/>
            <person name="De Bivort B.L."/>
            <person name="Kasson M.T."/>
            <person name="De Fine Licht H.H."/>
            <person name="Stajich J.E."/>
        </authorList>
    </citation>
    <scope>NUCLEOTIDE SEQUENCE</scope>
    <source>
        <strain evidence="1">Berkeley</strain>
    </source>
</reference>
<proteinExistence type="predicted"/>
<dbReference type="Proteomes" id="UP001165960">
    <property type="component" value="Unassembled WGS sequence"/>
</dbReference>